<name>A0A3D9ZHJ2_9ACTN</name>
<gene>
    <name evidence="2" type="ORF">DFJ67_1949</name>
</gene>
<keyword evidence="2" id="KW-0489">Methyltransferase</keyword>
<keyword evidence="2" id="KW-0830">Ubiquinone</keyword>
<dbReference type="Gene3D" id="3.40.50.150">
    <property type="entry name" value="Vaccinia Virus protein VP39"/>
    <property type="match status" value="1"/>
</dbReference>
<dbReference type="AlphaFoldDB" id="A0A3D9ZHJ2"/>
<reference evidence="2 3" key="1">
    <citation type="submission" date="2018-08" db="EMBL/GenBank/DDBJ databases">
        <title>Sequencing the genomes of 1000 actinobacteria strains.</title>
        <authorList>
            <person name="Klenk H.-P."/>
        </authorList>
    </citation>
    <scope>NUCLEOTIDE SEQUENCE [LARGE SCALE GENOMIC DNA]</scope>
    <source>
        <strain evidence="2 3">DSM 44099</strain>
    </source>
</reference>
<dbReference type="SUPFAM" id="SSF53335">
    <property type="entry name" value="S-adenosyl-L-methionine-dependent methyltransferases"/>
    <property type="match status" value="1"/>
</dbReference>
<comment type="caution">
    <text evidence="2">The sequence shown here is derived from an EMBL/GenBank/DDBJ whole genome shotgun (WGS) entry which is preliminary data.</text>
</comment>
<keyword evidence="3" id="KW-1185">Reference proteome</keyword>
<dbReference type="InterPro" id="IPR041698">
    <property type="entry name" value="Methyltransf_25"/>
</dbReference>
<feature type="domain" description="Methyltransferase" evidence="1">
    <location>
        <begin position="49"/>
        <end position="139"/>
    </location>
</feature>
<organism evidence="2 3">
    <name type="scientific">Asanoa ferruginea</name>
    <dbReference type="NCBI Taxonomy" id="53367"/>
    <lineage>
        <taxon>Bacteria</taxon>
        <taxon>Bacillati</taxon>
        <taxon>Actinomycetota</taxon>
        <taxon>Actinomycetes</taxon>
        <taxon>Micromonosporales</taxon>
        <taxon>Micromonosporaceae</taxon>
        <taxon>Asanoa</taxon>
    </lineage>
</organism>
<accession>A0A3D9ZHJ2</accession>
<dbReference type="Pfam" id="PF13649">
    <property type="entry name" value="Methyltransf_25"/>
    <property type="match status" value="1"/>
</dbReference>
<keyword evidence="2" id="KW-0808">Transferase</keyword>
<evidence type="ECO:0000313" key="2">
    <source>
        <dbReference type="EMBL" id="REF95984.1"/>
    </source>
</evidence>
<dbReference type="GO" id="GO:0008168">
    <property type="term" value="F:methyltransferase activity"/>
    <property type="evidence" value="ECO:0007669"/>
    <property type="project" value="UniProtKB-KW"/>
</dbReference>
<evidence type="ECO:0000259" key="1">
    <source>
        <dbReference type="Pfam" id="PF13649"/>
    </source>
</evidence>
<evidence type="ECO:0000313" key="3">
    <source>
        <dbReference type="Proteomes" id="UP000256913"/>
    </source>
</evidence>
<dbReference type="InterPro" id="IPR029063">
    <property type="entry name" value="SAM-dependent_MTases_sf"/>
</dbReference>
<dbReference type="GO" id="GO:0032259">
    <property type="term" value="P:methylation"/>
    <property type="evidence" value="ECO:0007669"/>
    <property type="project" value="UniProtKB-KW"/>
</dbReference>
<dbReference type="EMBL" id="QUMQ01000001">
    <property type="protein sequence ID" value="REF95984.1"/>
    <property type="molecule type" value="Genomic_DNA"/>
</dbReference>
<protein>
    <submittedName>
        <fullName evidence="2">Ubiquinone/menaquinone biosynthesis C-methylase UbiE</fullName>
    </submittedName>
</protein>
<dbReference type="Proteomes" id="UP000256913">
    <property type="component" value="Unassembled WGS sequence"/>
</dbReference>
<proteinExistence type="predicted"/>
<sequence>MAGMLRPEVLDYYRRGGERTRLAGGPGRLEFLRTWDVLTRVLPAAPASVLDVGGATGVYAGPLAAAGYDVRVIDPVPAHVADAAALPGVTATVGDARSLPAADRDADAVLLFGPLYHLLERADRVAAWREAARVVRPGGVVVGATINRFASFFDGFVKDYYRDPRFQPVVEGALSEGVHRSETWFTSAYFHHPDEPAVEAAEAGLVVRRQVAVESPLWMIGGRLDEILASAERTGFMLEMLRRVEEEPSLLGASSHVLTIGSPRAGAAGDA</sequence>